<dbReference type="AlphaFoldDB" id="A0A5C6FDS7"/>
<evidence type="ECO:0000313" key="3">
    <source>
        <dbReference type="Proteomes" id="UP000318288"/>
    </source>
</evidence>
<protein>
    <recommendedName>
        <fullName evidence="1">Hemerythrin-like domain-containing protein</fullName>
    </recommendedName>
</protein>
<reference evidence="2 3" key="1">
    <citation type="submission" date="2019-02" db="EMBL/GenBank/DDBJ databases">
        <title>Deep-cultivation of Planctomycetes and their phenomic and genomic characterization uncovers novel biology.</title>
        <authorList>
            <person name="Wiegand S."/>
            <person name="Jogler M."/>
            <person name="Boedeker C."/>
            <person name="Pinto D."/>
            <person name="Vollmers J."/>
            <person name="Rivas-Marin E."/>
            <person name="Kohn T."/>
            <person name="Peeters S.H."/>
            <person name="Heuer A."/>
            <person name="Rast P."/>
            <person name="Oberbeckmann S."/>
            <person name="Bunk B."/>
            <person name="Jeske O."/>
            <person name="Meyerdierks A."/>
            <person name="Storesund J.E."/>
            <person name="Kallscheuer N."/>
            <person name="Luecker S."/>
            <person name="Lage O.M."/>
            <person name="Pohl T."/>
            <person name="Merkel B.J."/>
            <person name="Hornburger P."/>
            <person name="Mueller R.-W."/>
            <person name="Bruemmer F."/>
            <person name="Labrenz M."/>
            <person name="Spormann A.M."/>
            <person name="Op Den Camp H."/>
            <person name="Overmann J."/>
            <person name="Amann R."/>
            <person name="Jetten M.S.M."/>
            <person name="Mascher T."/>
            <person name="Medema M.H."/>
            <person name="Devos D.P."/>
            <person name="Kaster A.-K."/>
            <person name="Ovreas L."/>
            <person name="Rohde M."/>
            <person name="Galperin M.Y."/>
            <person name="Jogler C."/>
        </authorList>
    </citation>
    <scope>NUCLEOTIDE SEQUENCE [LARGE SCALE GENOMIC DNA]</scope>
    <source>
        <strain evidence="2 3">Poly51</strain>
    </source>
</reference>
<proteinExistence type="predicted"/>
<sequence>MDHAPSPIANRALADTKRRLSVNAAFLKDIKDDNRELKNLVDRINPLSEHPQIAANHWPEFVALLADLRDQLALHFSLEEAFGYFEEAIEVVPQLSIDAEQLRGQHATLFESIRDLADRACDVTSDRTEKVASLLSSFQRFRHAFEIHEEAEVKLILQSLDDDIGNGD</sequence>
<organism evidence="2 3">
    <name type="scientific">Rubripirellula tenax</name>
    <dbReference type="NCBI Taxonomy" id="2528015"/>
    <lineage>
        <taxon>Bacteria</taxon>
        <taxon>Pseudomonadati</taxon>
        <taxon>Planctomycetota</taxon>
        <taxon>Planctomycetia</taxon>
        <taxon>Pirellulales</taxon>
        <taxon>Pirellulaceae</taxon>
        <taxon>Rubripirellula</taxon>
    </lineage>
</organism>
<dbReference type="Proteomes" id="UP000318288">
    <property type="component" value="Unassembled WGS sequence"/>
</dbReference>
<dbReference type="RefSeq" id="WP_146455862.1">
    <property type="nucleotide sequence ID" value="NZ_SJPW01000002.1"/>
</dbReference>
<evidence type="ECO:0000259" key="1">
    <source>
        <dbReference type="Pfam" id="PF01814"/>
    </source>
</evidence>
<dbReference type="EMBL" id="SJPW01000002">
    <property type="protein sequence ID" value="TWU58750.1"/>
    <property type="molecule type" value="Genomic_DNA"/>
</dbReference>
<evidence type="ECO:0000313" key="2">
    <source>
        <dbReference type="EMBL" id="TWU58750.1"/>
    </source>
</evidence>
<accession>A0A5C6FDS7</accession>
<keyword evidence="3" id="KW-1185">Reference proteome</keyword>
<dbReference type="InterPro" id="IPR012312">
    <property type="entry name" value="Hemerythrin-like"/>
</dbReference>
<gene>
    <name evidence="2" type="ORF">Poly51_15300</name>
</gene>
<name>A0A5C6FDS7_9BACT</name>
<dbReference type="Pfam" id="PF01814">
    <property type="entry name" value="Hemerythrin"/>
    <property type="match status" value="1"/>
</dbReference>
<comment type="caution">
    <text evidence="2">The sequence shown here is derived from an EMBL/GenBank/DDBJ whole genome shotgun (WGS) entry which is preliminary data.</text>
</comment>
<feature type="domain" description="Hemerythrin-like" evidence="1">
    <location>
        <begin position="27"/>
        <end position="145"/>
    </location>
</feature>
<dbReference type="OrthoDB" id="276004at2"/>